<proteinExistence type="predicted"/>
<evidence type="ECO:0000313" key="1">
    <source>
        <dbReference type="EMBL" id="QDP44257.1"/>
    </source>
</evidence>
<name>A0A516KRD9_9CAUD</name>
<keyword evidence="2" id="KW-1185">Reference proteome</keyword>
<sequence length="334" mass="37361">MTEPRIGDQVKTRRGWRRITAFSEDSGTQLDDLHWVCASAFHLLAAAQNGGVNVWEYAPEGRPKVGGWDWINGISGGECRASTDELRAAKCACDGQTLLQVHTPEDCYDIDSKPQPVTDYVLKDEVEMRFEGGETRLYMGGQQMKLVPVDQDIDLGLCARIIELEGQLRQATVENNRLRAESRHQYELANKRATRIFELQGELAHAKDLERGARSLLPGFQAEVGSLREQRAELTEELEKCRRGHCDAAYRQNEEGGEARDVVNRAARALGLNLSEGKPDGVRNIWAPENMRRLIAAARDAHERLAQIEEALDNLYGGSRDKLDAVRRILEAAA</sequence>
<gene>
    <name evidence="1" type="primary">54</name>
    <name evidence="1" type="ORF">SEA_CELIA_54</name>
</gene>
<dbReference type="GeneID" id="64470535"/>
<dbReference type="KEGG" id="vg:64470535"/>
<protein>
    <submittedName>
        <fullName evidence="1">Uncharacterized protein</fullName>
    </submittedName>
</protein>
<organism evidence="1 2">
    <name type="scientific">Streptomyces phage Celia</name>
    <dbReference type="NCBI Taxonomy" id="2590946"/>
    <lineage>
        <taxon>Viruses</taxon>
        <taxon>Duplodnaviria</taxon>
        <taxon>Heunggongvirae</taxon>
        <taxon>Uroviricota</taxon>
        <taxon>Caudoviricetes</taxon>
        <taxon>Arquatrovirinae</taxon>
        <taxon>Celiavirus</taxon>
        <taxon>Celiavirus celia</taxon>
    </lineage>
</organism>
<dbReference type="EMBL" id="MN062705">
    <property type="protein sequence ID" value="QDP44257.1"/>
    <property type="molecule type" value="Genomic_DNA"/>
</dbReference>
<accession>A0A516KRD9</accession>
<dbReference type="RefSeq" id="YP_010054618.1">
    <property type="nucleotide sequence ID" value="NC_054655.1"/>
</dbReference>
<reference evidence="1 2" key="1">
    <citation type="submission" date="2019-06" db="EMBL/GenBank/DDBJ databases">
        <authorList>
            <person name="Lopez J."/>
            <person name="Ball K.N."/>
            <person name="Bhuiyan S."/>
            <person name="Nayek S."/>
            <person name="Sivoravong A."/>
            <person name="Hughes L.E."/>
            <person name="Garlena R.A."/>
            <person name="Russell D.A."/>
            <person name="Pope W.H."/>
            <person name="Jacobs-Sera D."/>
            <person name="Hatfull G.F."/>
        </authorList>
    </citation>
    <scope>NUCLEOTIDE SEQUENCE [LARGE SCALE GENOMIC DNA]</scope>
</reference>
<dbReference type="Proteomes" id="UP000317273">
    <property type="component" value="Segment"/>
</dbReference>
<evidence type="ECO:0000313" key="2">
    <source>
        <dbReference type="Proteomes" id="UP000317273"/>
    </source>
</evidence>